<protein>
    <submittedName>
        <fullName evidence="3">Ran-binding protein 9</fullName>
    </submittedName>
</protein>
<evidence type="ECO:0000259" key="2">
    <source>
        <dbReference type="PROSITE" id="PS50181"/>
    </source>
</evidence>
<dbReference type="PANTHER" id="PTHR12864">
    <property type="entry name" value="RAN BINDING PROTEIN 9-RELATED"/>
    <property type="match status" value="1"/>
</dbReference>
<dbReference type="InterPro" id="IPR001810">
    <property type="entry name" value="F-box_dom"/>
</dbReference>
<dbReference type="SUPFAM" id="SSF49899">
    <property type="entry name" value="Concanavalin A-like lectins/glucanases"/>
    <property type="match status" value="1"/>
</dbReference>
<comment type="caution">
    <text evidence="3">The sequence shown here is derived from an EMBL/GenBank/DDBJ whole genome shotgun (WGS) entry which is preliminary data.</text>
</comment>
<feature type="region of interest" description="Disordered" evidence="1">
    <location>
        <begin position="414"/>
        <end position="445"/>
    </location>
</feature>
<dbReference type="Proteomes" id="UP000241769">
    <property type="component" value="Unassembled WGS sequence"/>
</dbReference>
<accession>A0A2P6NKR8</accession>
<name>A0A2P6NKR8_9EUKA</name>
<proteinExistence type="predicted"/>
<dbReference type="Pfam" id="PF00622">
    <property type="entry name" value="SPRY"/>
    <property type="match status" value="1"/>
</dbReference>
<dbReference type="SMART" id="SM00256">
    <property type="entry name" value="FBOX"/>
    <property type="match status" value="1"/>
</dbReference>
<dbReference type="InParanoid" id="A0A2P6NKR8"/>
<dbReference type="PROSITE" id="PS50181">
    <property type="entry name" value="FBOX"/>
    <property type="match status" value="1"/>
</dbReference>
<dbReference type="OrthoDB" id="28149at2759"/>
<dbReference type="InterPro" id="IPR013320">
    <property type="entry name" value="ConA-like_dom_sf"/>
</dbReference>
<keyword evidence="4" id="KW-1185">Reference proteome</keyword>
<dbReference type="EMBL" id="MDYQ01000061">
    <property type="protein sequence ID" value="PRP84529.1"/>
    <property type="molecule type" value="Genomic_DNA"/>
</dbReference>
<dbReference type="Gene3D" id="1.20.1280.50">
    <property type="match status" value="1"/>
</dbReference>
<dbReference type="Gene3D" id="2.60.120.920">
    <property type="match status" value="1"/>
</dbReference>
<feature type="compositionally biased region" description="Basic and acidic residues" evidence="1">
    <location>
        <begin position="128"/>
        <end position="139"/>
    </location>
</feature>
<dbReference type="InterPro" id="IPR003877">
    <property type="entry name" value="SPRY_dom"/>
</dbReference>
<feature type="domain" description="F-box" evidence="2">
    <location>
        <begin position="7"/>
        <end position="55"/>
    </location>
</feature>
<dbReference type="InterPro" id="IPR050618">
    <property type="entry name" value="Ubq-SigPath_Reg"/>
</dbReference>
<reference evidence="3 4" key="1">
    <citation type="journal article" date="2018" name="Genome Biol. Evol.">
        <title>Multiple Roots of Fruiting Body Formation in Amoebozoa.</title>
        <authorList>
            <person name="Hillmann F."/>
            <person name="Forbes G."/>
            <person name="Novohradska S."/>
            <person name="Ferling I."/>
            <person name="Riege K."/>
            <person name="Groth M."/>
            <person name="Westermann M."/>
            <person name="Marz M."/>
            <person name="Spaller T."/>
            <person name="Winckler T."/>
            <person name="Schaap P."/>
            <person name="Glockner G."/>
        </authorList>
    </citation>
    <scope>NUCLEOTIDE SEQUENCE [LARGE SCALE GENOMIC DNA]</scope>
    <source>
        <strain evidence="3 4">Jena</strain>
    </source>
</reference>
<gene>
    <name evidence="3" type="ORF">PROFUN_05864</name>
</gene>
<dbReference type="InterPro" id="IPR043136">
    <property type="entry name" value="B30.2/SPRY_sf"/>
</dbReference>
<dbReference type="Pfam" id="PF12937">
    <property type="entry name" value="F-box-like"/>
    <property type="match status" value="1"/>
</dbReference>
<dbReference type="InterPro" id="IPR036047">
    <property type="entry name" value="F-box-like_dom_sf"/>
</dbReference>
<sequence length="445" mass="50959">MDLQQGYGDIEQLPFEIMAHIFSFLKTGEFLKSTPCVCKRWREIASDEILTWRERCMRDFLLSGGDKGERLVHSWSDLYRRRQQQANYLKTFQLWTASSWEPEMNVAEPAQATHTSIDSNDETSPMHVDGEVSPERRSNSDSSLIHVYDNDLVAEYKGWDQQGTDSTSVGVAQSLQPVSLLPYGDLPFLGYAEVTIQNAGAKGFIGIGLAPSGYKNAEPGWRARSYGYHGDDGRVYQASGWGSRWGPKFTTGCLVNLLSREILFTKNGTLLGVAFVDVPQFCNGRRKSKRDELHWTIGLHSVGETVRFNFGAEPFLFDLEAYMRDFFSECSTVHQRRPEGVVYDEQNGFDTLMDRHRIFQDQSDITEDEMRTLIDQQFGVTWSDVLGINVLKNMLRSMWTDVEDLEEDVNLLMSESEDDENEQWNTSDELPAMRWNTNDDEEFQN</sequence>
<organism evidence="3 4">
    <name type="scientific">Planoprotostelium fungivorum</name>
    <dbReference type="NCBI Taxonomy" id="1890364"/>
    <lineage>
        <taxon>Eukaryota</taxon>
        <taxon>Amoebozoa</taxon>
        <taxon>Evosea</taxon>
        <taxon>Variosea</taxon>
        <taxon>Cavosteliida</taxon>
        <taxon>Cavosteliaceae</taxon>
        <taxon>Planoprotostelium</taxon>
    </lineage>
</organism>
<evidence type="ECO:0000313" key="3">
    <source>
        <dbReference type="EMBL" id="PRP84529.1"/>
    </source>
</evidence>
<feature type="region of interest" description="Disordered" evidence="1">
    <location>
        <begin position="110"/>
        <end position="141"/>
    </location>
</feature>
<evidence type="ECO:0000313" key="4">
    <source>
        <dbReference type="Proteomes" id="UP000241769"/>
    </source>
</evidence>
<evidence type="ECO:0000256" key="1">
    <source>
        <dbReference type="SAM" id="MobiDB-lite"/>
    </source>
</evidence>
<dbReference type="SMART" id="SM00449">
    <property type="entry name" value="SPRY"/>
    <property type="match status" value="1"/>
</dbReference>
<dbReference type="SUPFAM" id="SSF81383">
    <property type="entry name" value="F-box domain"/>
    <property type="match status" value="1"/>
</dbReference>
<dbReference type="AlphaFoldDB" id="A0A2P6NKR8"/>
<dbReference type="STRING" id="1890364.A0A2P6NKR8"/>